<dbReference type="Proteomes" id="UP000215914">
    <property type="component" value="Chromosome 5"/>
</dbReference>
<evidence type="ECO:0000313" key="2">
    <source>
        <dbReference type="EMBL" id="OTG24642.1"/>
    </source>
</evidence>
<evidence type="ECO:0000313" key="1">
    <source>
        <dbReference type="EMBL" id="KAF5804957.1"/>
    </source>
</evidence>
<protein>
    <submittedName>
        <fullName evidence="2">Uncharacterized protein</fullName>
    </submittedName>
</protein>
<dbReference type="Gramene" id="mRNA:HanXRQr2_Chr05g0203251">
    <property type="protein sequence ID" value="mRNA:HanXRQr2_Chr05g0203251"/>
    <property type="gene ID" value="HanXRQr2_Chr05g0203251"/>
</dbReference>
<name>A0A251UPE9_HELAN</name>
<evidence type="ECO:0000313" key="3">
    <source>
        <dbReference type="Proteomes" id="UP000215914"/>
    </source>
</evidence>
<dbReference type="InParanoid" id="A0A251UPE9"/>
<dbReference type="EMBL" id="MNCJ02000320">
    <property type="protein sequence ID" value="KAF5804957.1"/>
    <property type="molecule type" value="Genomic_DNA"/>
</dbReference>
<reference evidence="2" key="2">
    <citation type="submission" date="2017-02" db="EMBL/GenBank/DDBJ databases">
        <title>Sunflower complete genome.</title>
        <authorList>
            <person name="Langlade N."/>
            <person name="Munos S."/>
        </authorList>
    </citation>
    <scope>NUCLEOTIDE SEQUENCE [LARGE SCALE GENOMIC DNA]</scope>
    <source>
        <tissue evidence="2">Leaves</tissue>
    </source>
</reference>
<organism evidence="2 3">
    <name type="scientific">Helianthus annuus</name>
    <name type="common">Common sunflower</name>
    <dbReference type="NCBI Taxonomy" id="4232"/>
    <lineage>
        <taxon>Eukaryota</taxon>
        <taxon>Viridiplantae</taxon>
        <taxon>Streptophyta</taxon>
        <taxon>Embryophyta</taxon>
        <taxon>Tracheophyta</taxon>
        <taxon>Spermatophyta</taxon>
        <taxon>Magnoliopsida</taxon>
        <taxon>eudicotyledons</taxon>
        <taxon>Gunneridae</taxon>
        <taxon>Pentapetalae</taxon>
        <taxon>asterids</taxon>
        <taxon>campanulids</taxon>
        <taxon>Asterales</taxon>
        <taxon>Asteraceae</taxon>
        <taxon>Asteroideae</taxon>
        <taxon>Heliantheae alliance</taxon>
        <taxon>Heliantheae</taxon>
        <taxon>Helianthus</taxon>
    </lineage>
</organism>
<keyword evidence="3" id="KW-1185">Reference proteome</keyword>
<proteinExistence type="predicted"/>
<accession>A0A251UPE9</accession>
<gene>
    <name evidence="2" type="ORF">HannXRQ_Chr05g0138961</name>
    <name evidence="1" type="ORF">HanXRQr2_Chr05g0203251</name>
</gene>
<reference evidence="1 3" key="1">
    <citation type="journal article" date="2017" name="Nature">
        <title>The sunflower genome provides insights into oil metabolism, flowering and Asterid evolution.</title>
        <authorList>
            <person name="Badouin H."/>
            <person name="Gouzy J."/>
            <person name="Grassa C.J."/>
            <person name="Murat F."/>
            <person name="Staton S.E."/>
            <person name="Cottret L."/>
            <person name="Lelandais-Briere C."/>
            <person name="Owens G.L."/>
            <person name="Carrere S."/>
            <person name="Mayjonade B."/>
            <person name="Legrand L."/>
            <person name="Gill N."/>
            <person name="Kane N.C."/>
            <person name="Bowers J.E."/>
            <person name="Hubner S."/>
            <person name="Bellec A."/>
            <person name="Berard A."/>
            <person name="Berges H."/>
            <person name="Blanchet N."/>
            <person name="Boniface M.C."/>
            <person name="Brunel D."/>
            <person name="Catrice O."/>
            <person name="Chaidir N."/>
            <person name="Claudel C."/>
            <person name="Donnadieu C."/>
            <person name="Faraut T."/>
            <person name="Fievet G."/>
            <person name="Helmstetter N."/>
            <person name="King M."/>
            <person name="Knapp S.J."/>
            <person name="Lai Z."/>
            <person name="Le Paslier M.C."/>
            <person name="Lippi Y."/>
            <person name="Lorenzon L."/>
            <person name="Mandel J.R."/>
            <person name="Marage G."/>
            <person name="Marchand G."/>
            <person name="Marquand E."/>
            <person name="Bret-Mestries E."/>
            <person name="Morien E."/>
            <person name="Nambeesan S."/>
            <person name="Nguyen T."/>
            <person name="Pegot-Espagnet P."/>
            <person name="Pouilly N."/>
            <person name="Raftis F."/>
            <person name="Sallet E."/>
            <person name="Schiex T."/>
            <person name="Thomas J."/>
            <person name="Vandecasteele C."/>
            <person name="Vares D."/>
            <person name="Vear F."/>
            <person name="Vautrin S."/>
            <person name="Crespi M."/>
            <person name="Mangin B."/>
            <person name="Burke J.M."/>
            <person name="Salse J."/>
            <person name="Munos S."/>
            <person name="Vincourt P."/>
            <person name="Rieseberg L.H."/>
            <person name="Langlade N.B."/>
        </authorList>
    </citation>
    <scope>NUCLEOTIDE SEQUENCE [LARGE SCALE GENOMIC DNA]</scope>
    <source>
        <strain evidence="3">cv. SF193</strain>
        <tissue evidence="1">Leaves</tissue>
    </source>
</reference>
<dbReference type="AlphaFoldDB" id="A0A251UPE9"/>
<sequence length="111" mass="13414">MGIRWFILQIKWNRFCQWSRFWPPYLMSYLLMEFSYSTYSTYQLQQSYTYLIAWDDITDQKYKKYYINTLALHVCDVCVFTSGLVPLLLSINGWTEVVQLLFLLKICCSSR</sequence>
<dbReference type="EMBL" id="CM007894">
    <property type="protein sequence ID" value="OTG24642.1"/>
    <property type="molecule type" value="Genomic_DNA"/>
</dbReference>
<reference evidence="1" key="3">
    <citation type="submission" date="2020-06" db="EMBL/GenBank/DDBJ databases">
        <title>Helianthus annuus Genome sequencing and assembly Release 2.</title>
        <authorList>
            <person name="Gouzy J."/>
            <person name="Langlade N."/>
            <person name="Munos S."/>
        </authorList>
    </citation>
    <scope>NUCLEOTIDE SEQUENCE</scope>
    <source>
        <tissue evidence="1">Leaves</tissue>
    </source>
</reference>